<reference evidence="2" key="1">
    <citation type="journal article" date="2023" name="Insect Mol. Biol.">
        <title>Genome sequencing provides insights into the evolution of gene families encoding plant cell wall-degrading enzymes in longhorned beetles.</title>
        <authorList>
            <person name="Shin N.R."/>
            <person name="Okamura Y."/>
            <person name="Kirsch R."/>
            <person name="Pauchet Y."/>
        </authorList>
    </citation>
    <scope>NUCLEOTIDE SEQUENCE</scope>
    <source>
        <strain evidence="2">RBIC_L_NR</strain>
    </source>
</reference>
<organism evidence="2 3">
    <name type="scientific">Rhamnusium bicolor</name>
    <dbReference type="NCBI Taxonomy" id="1586634"/>
    <lineage>
        <taxon>Eukaryota</taxon>
        <taxon>Metazoa</taxon>
        <taxon>Ecdysozoa</taxon>
        <taxon>Arthropoda</taxon>
        <taxon>Hexapoda</taxon>
        <taxon>Insecta</taxon>
        <taxon>Pterygota</taxon>
        <taxon>Neoptera</taxon>
        <taxon>Endopterygota</taxon>
        <taxon>Coleoptera</taxon>
        <taxon>Polyphaga</taxon>
        <taxon>Cucujiformia</taxon>
        <taxon>Chrysomeloidea</taxon>
        <taxon>Cerambycidae</taxon>
        <taxon>Lepturinae</taxon>
        <taxon>Rhagiini</taxon>
        <taxon>Rhamnusium</taxon>
    </lineage>
</organism>
<feature type="compositionally biased region" description="Acidic residues" evidence="1">
    <location>
        <begin position="52"/>
        <end position="71"/>
    </location>
</feature>
<protein>
    <submittedName>
        <fullName evidence="2">Uncharacterized protein</fullName>
    </submittedName>
</protein>
<gene>
    <name evidence="2" type="ORF">NQ314_020511</name>
</gene>
<evidence type="ECO:0000313" key="2">
    <source>
        <dbReference type="EMBL" id="KAJ8927065.1"/>
    </source>
</evidence>
<feature type="compositionally biased region" description="Acidic residues" evidence="1">
    <location>
        <begin position="33"/>
        <end position="45"/>
    </location>
</feature>
<keyword evidence="3" id="KW-1185">Reference proteome</keyword>
<dbReference type="EMBL" id="JANEYF010005736">
    <property type="protein sequence ID" value="KAJ8927065.1"/>
    <property type="molecule type" value="Genomic_DNA"/>
</dbReference>
<dbReference type="Proteomes" id="UP001162156">
    <property type="component" value="Unassembled WGS sequence"/>
</dbReference>
<comment type="caution">
    <text evidence="2">The sequence shown here is derived from an EMBL/GenBank/DDBJ whole genome shotgun (WGS) entry which is preliminary data.</text>
</comment>
<feature type="region of interest" description="Disordered" evidence="1">
    <location>
        <begin position="1"/>
        <end position="71"/>
    </location>
</feature>
<proteinExistence type="predicted"/>
<sequence length="177" mass="20909">MYYSNQNEILDEDNSKNIEKRKKKITKEVAETNVEDLETSDDEDNFCTLNEEQSDASEDIDEDENDSENTFDQDLEEDIQIDNLPITPEVEKFYIVEFRVKQLKRHYIGKFVEIIDNDNVFVKFLRRSKKISNKFIWPTIADEGIIRLEELVKGLTNPLMDRRHALVFKSNEIKAIK</sequence>
<name>A0AAV8WLH3_9CUCU</name>
<evidence type="ECO:0000256" key="1">
    <source>
        <dbReference type="SAM" id="MobiDB-lite"/>
    </source>
</evidence>
<accession>A0AAV8WLH3</accession>
<evidence type="ECO:0000313" key="3">
    <source>
        <dbReference type="Proteomes" id="UP001162156"/>
    </source>
</evidence>
<dbReference type="AlphaFoldDB" id="A0AAV8WLH3"/>